<evidence type="ECO:0000259" key="6">
    <source>
        <dbReference type="PROSITE" id="PS50893"/>
    </source>
</evidence>
<dbReference type="GO" id="GO:0022857">
    <property type="term" value="F:transmembrane transporter activity"/>
    <property type="evidence" value="ECO:0007669"/>
    <property type="project" value="InterPro"/>
</dbReference>
<evidence type="ECO:0000256" key="2">
    <source>
        <dbReference type="ARBA" id="ARBA00022475"/>
    </source>
</evidence>
<dbReference type="AlphaFoldDB" id="A0A0D6QCK1"/>
<dbReference type="Gene3D" id="3.40.50.300">
    <property type="entry name" value="P-loop containing nucleotide triphosphate hydrolases"/>
    <property type="match status" value="1"/>
</dbReference>
<keyword evidence="5" id="KW-0472">Membrane</keyword>
<sequence>MSPFSIRLVVNALRAFSGAPDLSFSAMAGTCLAVVNDRADCLRVLADMLAGHAPTFGGQVTVDGVDVTAAPPGQRSCALVGWRDPLFAHMTVQANLAFALRARGEGPHAVAARVRAALALLGLDGLEQARPDTLSPEQALRVMIGRALVFEPPVLVLEDPFTPLPPAARVAMRRLVGRLVRARGLCVLLLTREREDALLLGDMIGYMDGMEIVQLGTALDLFDRPACDRVATGFGHANSLTVRVAGVEDDVAMAHLPGGLPVEAMAAPGVEADQLATLCIRPDRIAVMFPSRPGMVGGADPDGPPVLEATLTDMRQMGDHVLLRFRLANGEELLARRPPTAALQRVTAGQVAILAWQPGQAIAFPFRGEMG</sequence>
<evidence type="ECO:0000313" key="7">
    <source>
        <dbReference type="EMBL" id="GAO00557.1"/>
    </source>
</evidence>
<name>A0A0D6QCK1_KOMXY</name>
<evidence type="ECO:0000313" key="8">
    <source>
        <dbReference type="Proteomes" id="UP000032683"/>
    </source>
</evidence>
<proteinExistence type="predicted"/>
<keyword evidence="2" id="KW-1003">Cell membrane</keyword>
<protein>
    <submittedName>
        <fullName evidence="7">ABC transporter spermidine/putrescine permease</fullName>
    </submittedName>
</protein>
<dbReference type="Pfam" id="PF00005">
    <property type="entry name" value="ABC_tran"/>
    <property type="match status" value="1"/>
</dbReference>
<dbReference type="SUPFAM" id="SSF50331">
    <property type="entry name" value="MOP-like"/>
    <property type="match status" value="1"/>
</dbReference>
<dbReference type="InterPro" id="IPR013611">
    <property type="entry name" value="Transp-assoc_OB_typ2"/>
</dbReference>
<dbReference type="SUPFAM" id="SSF52540">
    <property type="entry name" value="P-loop containing nucleoside triphosphate hydrolases"/>
    <property type="match status" value="1"/>
</dbReference>
<dbReference type="InterPro" id="IPR003439">
    <property type="entry name" value="ABC_transporter-like_ATP-bd"/>
</dbReference>
<dbReference type="Pfam" id="PF08402">
    <property type="entry name" value="TOBE_2"/>
    <property type="match status" value="1"/>
</dbReference>
<dbReference type="EMBL" id="BANJ01000051">
    <property type="protein sequence ID" value="GAO00557.1"/>
    <property type="molecule type" value="Genomic_DNA"/>
</dbReference>
<organism evidence="7 8">
    <name type="scientific">Komagataeibacter xylinus NBRC 13693</name>
    <dbReference type="NCBI Taxonomy" id="1234668"/>
    <lineage>
        <taxon>Bacteria</taxon>
        <taxon>Pseudomonadati</taxon>
        <taxon>Pseudomonadota</taxon>
        <taxon>Alphaproteobacteria</taxon>
        <taxon>Acetobacterales</taxon>
        <taxon>Acetobacteraceae</taxon>
        <taxon>Komagataeibacter</taxon>
    </lineage>
</organism>
<reference evidence="7 8" key="1">
    <citation type="submission" date="2012-11" db="EMBL/GenBank/DDBJ databases">
        <title>Whole genome sequence of Gluconacetobacter xylinus NBRC 13693.</title>
        <authorList>
            <person name="Azuma Y."/>
            <person name="Higashiura N."/>
            <person name="Hirakawa H."/>
            <person name="Matsushita K."/>
        </authorList>
    </citation>
    <scope>NUCLEOTIDE SEQUENCE [LARGE SCALE GENOMIC DNA]</scope>
    <source>
        <strain evidence="7 8">NBRC 13693</strain>
    </source>
</reference>
<dbReference type="RefSeq" id="WP_048856847.1">
    <property type="nucleotide sequence ID" value="NZ_BANJ01000051.1"/>
</dbReference>
<dbReference type="GO" id="GO:0043190">
    <property type="term" value="C:ATP-binding cassette (ABC) transporter complex"/>
    <property type="evidence" value="ECO:0007669"/>
    <property type="project" value="InterPro"/>
</dbReference>
<dbReference type="InterPro" id="IPR050093">
    <property type="entry name" value="ABC_SmlMolc_Importer"/>
</dbReference>
<evidence type="ECO:0000256" key="1">
    <source>
        <dbReference type="ARBA" id="ARBA00022448"/>
    </source>
</evidence>
<evidence type="ECO:0000256" key="3">
    <source>
        <dbReference type="ARBA" id="ARBA00022519"/>
    </source>
</evidence>
<dbReference type="InterPro" id="IPR027417">
    <property type="entry name" value="P-loop_NTPase"/>
</dbReference>
<dbReference type="PANTHER" id="PTHR42781:SF1">
    <property type="entry name" value="THIAMINE IMPORT ATP-BINDING PROTEIN THIQ"/>
    <property type="match status" value="1"/>
</dbReference>
<dbReference type="Proteomes" id="UP000032683">
    <property type="component" value="Unassembled WGS sequence"/>
</dbReference>
<dbReference type="GO" id="GO:0005524">
    <property type="term" value="F:ATP binding"/>
    <property type="evidence" value="ECO:0007669"/>
    <property type="project" value="InterPro"/>
</dbReference>
<dbReference type="GO" id="GO:0016887">
    <property type="term" value="F:ATP hydrolysis activity"/>
    <property type="evidence" value="ECO:0007669"/>
    <property type="project" value="InterPro"/>
</dbReference>
<accession>A0A0D6QCK1</accession>
<comment type="caution">
    <text evidence="7">The sequence shown here is derived from an EMBL/GenBank/DDBJ whole genome shotgun (WGS) entry which is preliminary data.</text>
</comment>
<keyword evidence="4" id="KW-1278">Translocase</keyword>
<dbReference type="PROSITE" id="PS50893">
    <property type="entry name" value="ABC_TRANSPORTER_2"/>
    <property type="match status" value="1"/>
</dbReference>
<evidence type="ECO:0000256" key="5">
    <source>
        <dbReference type="ARBA" id="ARBA00023136"/>
    </source>
</evidence>
<dbReference type="InterPro" id="IPR008995">
    <property type="entry name" value="Mo/tungstate-bd_C_term_dom"/>
</dbReference>
<evidence type="ECO:0000256" key="4">
    <source>
        <dbReference type="ARBA" id="ARBA00022967"/>
    </source>
</evidence>
<dbReference type="PANTHER" id="PTHR42781">
    <property type="entry name" value="SPERMIDINE/PUTRESCINE IMPORT ATP-BINDING PROTEIN POTA"/>
    <property type="match status" value="1"/>
</dbReference>
<keyword evidence="1" id="KW-0813">Transport</keyword>
<keyword evidence="3" id="KW-0997">Cell inner membrane</keyword>
<gene>
    <name evidence="7" type="ORF">Gxy13693_051_016</name>
</gene>
<feature type="domain" description="ABC transporter" evidence="6">
    <location>
        <begin position="4"/>
        <end position="234"/>
    </location>
</feature>